<dbReference type="EnsemblMetazoa" id="XM_022805341">
    <property type="protein sequence ID" value="XP_022661076"/>
    <property type="gene ID" value="LOC111250310"/>
</dbReference>
<dbReference type="RefSeq" id="XP_022661075.1">
    <property type="nucleotide sequence ID" value="XM_022805340.1"/>
</dbReference>
<dbReference type="EnsemblMetazoa" id="XM_022805349">
    <property type="protein sequence ID" value="XP_022661084"/>
    <property type="gene ID" value="LOC111250310"/>
</dbReference>
<dbReference type="RefSeq" id="XP_022661076.1">
    <property type="nucleotide sequence ID" value="XM_022805341.1"/>
</dbReference>
<dbReference type="RefSeq" id="XP_022661068.1">
    <property type="nucleotide sequence ID" value="XM_022805333.1"/>
</dbReference>
<dbReference type="PANTHER" id="PTHR15591">
    <property type="entry name" value="RUN AND SH3 DOMAIN CONTAINING"/>
    <property type="match status" value="1"/>
</dbReference>
<feature type="compositionally biased region" description="Low complexity" evidence="1">
    <location>
        <begin position="531"/>
        <end position="550"/>
    </location>
</feature>
<feature type="region of interest" description="Disordered" evidence="1">
    <location>
        <begin position="1229"/>
        <end position="1248"/>
    </location>
</feature>
<dbReference type="EnsemblMetazoa" id="XM_022805337">
    <property type="protein sequence ID" value="XP_022661072"/>
    <property type="gene ID" value="LOC111250310"/>
</dbReference>
<dbReference type="RefSeq" id="XP_022661081.1">
    <property type="nucleotide sequence ID" value="XM_022805346.1"/>
</dbReference>
<dbReference type="RefSeq" id="XP_022661071.1">
    <property type="nucleotide sequence ID" value="XM_022805336.1"/>
</dbReference>
<feature type="region of interest" description="Disordered" evidence="1">
    <location>
        <begin position="1177"/>
        <end position="1207"/>
    </location>
</feature>
<dbReference type="EnsemblMetazoa" id="XM_022805336">
    <property type="protein sequence ID" value="XP_022661071"/>
    <property type="gene ID" value="LOC111250310"/>
</dbReference>
<dbReference type="EnsemblMetazoa" id="XM_022805340">
    <property type="protein sequence ID" value="XP_022661075"/>
    <property type="gene ID" value="LOC111250310"/>
</dbReference>
<feature type="region of interest" description="Disordered" evidence="1">
    <location>
        <begin position="1424"/>
        <end position="1443"/>
    </location>
</feature>
<feature type="compositionally biased region" description="Polar residues" evidence="1">
    <location>
        <begin position="1368"/>
        <end position="1386"/>
    </location>
</feature>
<dbReference type="EnsemblMetazoa" id="XM_022805348">
    <property type="protein sequence ID" value="XP_022661083"/>
    <property type="gene ID" value="LOC111250310"/>
</dbReference>
<protein>
    <recommendedName>
        <fullName evidence="2">RUN domain-containing protein</fullName>
    </recommendedName>
</protein>
<dbReference type="EnsemblMetazoa" id="XM_022805346">
    <property type="protein sequence ID" value="XP_022661081"/>
    <property type="gene ID" value="LOC111250310"/>
</dbReference>
<dbReference type="EnsemblMetazoa" id="XM_022805347">
    <property type="protein sequence ID" value="XP_022661082"/>
    <property type="gene ID" value="LOC111250310"/>
</dbReference>
<dbReference type="InParanoid" id="A0A7M7K3B9"/>
<feature type="region of interest" description="Disordered" evidence="1">
    <location>
        <begin position="230"/>
        <end position="273"/>
    </location>
</feature>
<feature type="compositionally biased region" description="Basic and acidic residues" evidence="1">
    <location>
        <begin position="1433"/>
        <end position="1443"/>
    </location>
</feature>
<proteinExistence type="predicted"/>
<dbReference type="RefSeq" id="XP_022661084.1">
    <property type="nucleotide sequence ID" value="XM_022805349.1"/>
</dbReference>
<keyword evidence="4" id="KW-1185">Reference proteome</keyword>
<dbReference type="RefSeq" id="XP_022661069.1">
    <property type="nucleotide sequence ID" value="XM_022805334.1"/>
</dbReference>
<dbReference type="EnsemblMetazoa" id="XM_022805339">
    <property type="protein sequence ID" value="XP_022661074"/>
    <property type="gene ID" value="LOC111250310"/>
</dbReference>
<organism evidence="3 4">
    <name type="scientific">Varroa destructor</name>
    <name type="common">Honeybee mite</name>
    <dbReference type="NCBI Taxonomy" id="109461"/>
    <lineage>
        <taxon>Eukaryota</taxon>
        <taxon>Metazoa</taxon>
        <taxon>Ecdysozoa</taxon>
        <taxon>Arthropoda</taxon>
        <taxon>Chelicerata</taxon>
        <taxon>Arachnida</taxon>
        <taxon>Acari</taxon>
        <taxon>Parasitiformes</taxon>
        <taxon>Mesostigmata</taxon>
        <taxon>Gamasina</taxon>
        <taxon>Dermanyssoidea</taxon>
        <taxon>Varroidae</taxon>
        <taxon>Varroa</taxon>
    </lineage>
</organism>
<dbReference type="InterPro" id="IPR037213">
    <property type="entry name" value="Run_dom_sf"/>
</dbReference>
<feature type="compositionally biased region" description="Polar residues" evidence="1">
    <location>
        <begin position="242"/>
        <end position="253"/>
    </location>
</feature>
<dbReference type="InterPro" id="IPR047343">
    <property type="entry name" value="RUSC1_2"/>
</dbReference>
<dbReference type="RefSeq" id="XP_022661077.1">
    <property type="nucleotide sequence ID" value="XM_022805342.1"/>
</dbReference>
<dbReference type="EnsemblMetazoa" id="XM_022805345">
    <property type="protein sequence ID" value="XP_022661080"/>
    <property type="gene ID" value="LOC111250310"/>
</dbReference>
<dbReference type="RefSeq" id="XP_022661073.1">
    <property type="nucleotide sequence ID" value="XM_022805338.1"/>
</dbReference>
<dbReference type="EnsemblMetazoa" id="XM_022805343">
    <property type="protein sequence ID" value="XP_022661078"/>
    <property type="gene ID" value="LOC111250310"/>
</dbReference>
<dbReference type="Gene3D" id="1.20.58.900">
    <property type="match status" value="1"/>
</dbReference>
<dbReference type="RefSeq" id="XP_022661078.1">
    <property type="nucleotide sequence ID" value="XM_022805343.1"/>
</dbReference>
<feature type="region of interest" description="Disordered" evidence="1">
    <location>
        <begin position="1330"/>
        <end position="1414"/>
    </location>
</feature>
<dbReference type="GO" id="GO:0031410">
    <property type="term" value="C:cytoplasmic vesicle"/>
    <property type="evidence" value="ECO:0007669"/>
    <property type="project" value="TreeGrafter"/>
</dbReference>
<dbReference type="OMA" id="SNEMSIC"/>
<accession>A0A7M7K3B9</accession>
<reference evidence="3" key="1">
    <citation type="submission" date="2021-01" db="UniProtKB">
        <authorList>
            <consortium name="EnsemblMetazoa"/>
        </authorList>
    </citation>
    <scope>IDENTIFICATION</scope>
</reference>
<feature type="compositionally biased region" description="Polar residues" evidence="1">
    <location>
        <begin position="582"/>
        <end position="599"/>
    </location>
</feature>
<dbReference type="RefSeq" id="XP_022661079.1">
    <property type="nucleotide sequence ID" value="XM_022805344.1"/>
</dbReference>
<dbReference type="RefSeq" id="XP_022661072.1">
    <property type="nucleotide sequence ID" value="XM_022805337.1"/>
</dbReference>
<dbReference type="PROSITE" id="PS50826">
    <property type="entry name" value="RUN"/>
    <property type="match status" value="1"/>
</dbReference>
<sequence length="1443" mass="155074">MSARVNEDEGGGGSSLIATSGVASSSLLLLGRHVMDTSACSALHDETDELQWIADSFHEQSAASAAVRSSWADLNHLASWTSHHSHARHCRHTPMQRSILNMDLSYEDFSKNMDANLAQIDMETFRSEDINHAILSLQSARAGVGEECASLSGSLIDDLPIDSSQRVNEICRKTPLFSPLKEASVPSASHILMADSLDCSYHGDLVLTCRATNKNNYTLAFEQSQIIHPDGASEDSELAGSSEAQSNWSGSENANDKSGCATTGRGDASVAGSKSGMVHSEFAFTTWSRVSSDGREDSGKSHSLPDLLKRSMTKSVLQKTCNTLYTINDCQVIEDRRSGVPLLRMFMDKGGRGSQEVMHCSSSTTETQNGCRAGSALGGTGNKEANPCQGGHTRISSGQFPGEKDDPMDGSFTLPLTTLPIFNARSSNVSQAQELLSANAVTNVHQVRARQKLDNTLNNNTVILDDSTTLSEEDGSQCFEDSLVGLLAARRGFTCPGVSATATALTSPIREEDEQCLGSASSCDEPMRDVGTNSSTNSSGSNSTGNDSNNPSPPYDSKPLPKINNFVGQRVSPARRGELVGSESSGYISRQNSNDQINKSPNAQQFLLCAGNRRSTPKMGSLQCSTQVRTVAIQTGPPSPTPHTGTEEPDCHVVTPEQLLDPQSTPINKSIYVCYPNYSLPDLSFLKDIKPGHAVVLQPTEIGQTTKLPAQTPPAKESVTQHMNLVAAVGTPARRRAQSSGPKCRPKSYNDCEATLRTGVERIKDWESLSLLLPDDIKLMVKQMRGEVQAAQAAQTTTATAAAAGVPGSIRMREKDSGSRQPRPLRIDQIAGTYEEVYISGGAGVHIDERDGSSLRRHSLLNLPSLTGLIPTGLDLNTVATPQQTFTQQTNSNSSSSNCCCRGTKKAVSFSDNLCKGLSSDHRTPATCGCRNFALNLQDCMTPTPGSIASGGSRGFAGIAMGMPFREHTPQGLSPSGFVSPLTHSQHELVTAKRHLLDSIYTAIRQVVDAYGRDKERDAKMQLLSDDSEAGREVSRGLLPALERLLEDGLLPHVRGLFGPLPNSKWHLVESMVQTKEGRKEVRELLDYIHSVNAALDEGAKFRCFALGLVNLGCLDAWITLLLATASVQHKHYQTSAFLPLLSHYSFFFLQEELVSNLRVLSELPFAFNLNMAAKLRPHQQGTKETRSVSTGRLRSSRPATPLSFPRLPPGMLKGVTTLASAAGTTLESSPACEPVASTRQPSPGPDSLLIACGSTRPSKRDSIRRAKTELSAALQGRARPVSYPAAVKKEPEPPKKDTQKFRQLRNQWEKMSGLALPNRQHQQPITATTVPSTTGAAGAASNPRVHQADNLRSNRHSQPAARHLPAQKTQSSPQRGFSATTAKRNASTASSVASTASTVKASSAGSERDPNSVVLVRKSLIPIRGWSSKGTVHQDRAHGKAK</sequence>
<dbReference type="PANTHER" id="PTHR15591:SF13">
    <property type="entry name" value="RUN DOMAIN-CONTAINING PROTEIN"/>
    <property type="match status" value="1"/>
</dbReference>
<dbReference type="EnsemblMetazoa" id="XM_022805333">
    <property type="protein sequence ID" value="XP_022661068"/>
    <property type="gene ID" value="LOC111250310"/>
</dbReference>
<dbReference type="RefSeq" id="XP_022661083.1">
    <property type="nucleotide sequence ID" value="XM_022805348.1"/>
</dbReference>
<evidence type="ECO:0000313" key="3">
    <source>
        <dbReference type="EnsemblMetazoa" id="XP_022661082"/>
    </source>
</evidence>
<dbReference type="KEGG" id="vde:111250310"/>
<dbReference type="EnsemblMetazoa" id="XM_022805344">
    <property type="protein sequence ID" value="XP_022661079"/>
    <property type="gene ID" value="LOC111250310"/>
</dbReference>
<dbReference type="RefSeq" id="XP_022661074.1">
    <property type="nucleotide sequence ID" value="XM_022805339.1"/>
</dbReference>
<feature type="region of interest" description="Disordered" evidence="1">
    <location>
        <begin position="509"/>
        <end position="599"/>
    </location>
</feature>
<dbReference type="Proteomes" id="UP000594260">
    <property type="component" value="Unplaced"/>
</dbReference>
<dbReference type="GeneID" id="111250310"/>
<evidence type="ECO:0000256" key="1">
    <source>
        <dbReference type="SAM" id="MobiDB-lite"/>
    </source>
</evidence>
<dbReference type="Pfam" id="PF02759">
    <property type="entry name" value="RUN"/>
    <property type="match status" value="1"/>
</dbReference>
<evidence type="ECO:0000313" key="4">
    <source>
        <dbReference type="Proteomes" id="UP000594260"/>
    </source>
</evidence>
<dbReference type="EnsemblMetazoa" id="XM_022805334">
    <property type="protein sequence ID" value="XP_022661069"/>
    <property type="gene ID" value="LOC111250310"/>
</dbReference>
<feature type="compositionally biased region" description="Basic and acidic residues" evidence="1">
    <location>
        <begin position="1288"/>
        <end position="1301"/>
    </location>
</feature>
<evidence type="ECO:0000259" key="2">
    <source>
        <dbReference type="PROSITE" id="PS50826"/>
    </source>
</evidence>
<feature type="domain" description="RUN" evidence="2">
    <location>
        <begin position="1029"/>
        <end position="1173"/>
    </location>
</feature>
<feature type="region of interest" description="Disordered" evidence="1">
    <location>
        <begin position="1270"/>
        <end position="1301"/>
    </location>
</feature>
<dbReference type="OrthoDB" id="9884296at2759"/>
<dbReference type="InterPro" id="IPR004012">
    <property type="entry name" value="Run_dom"/>
</dbReference>
<dbReference type="RefSeq" id="XP_022661080.1">
    <property type="nucleotide sequence ID" value="XM_022805345.1"/>
</dbReference>
<feature type="compositionally biased region" description="Low complexity" evidence="1">
    <location>
        <begin position="1387"/>
        <end position="1406"/>
    </location>
</feature>
<dbReference type="EnsemblMetazoa" id="XM_022805338">
    <property type="protein sequence ID" value="XP_022661073"/>
    <property type="gene ID" value="LOC111250310"/>
</dbReference>
<dbReference type="RefSeq" id="XP_022661082.1">
    <property type="nucleotide sequence ID" value="XM_022805347.1"/>
</dbReference>
<name>A0A7M7K3B9_VARDE</name>
<dbReference type="EnsemblMetazoa" id="XM_022805342">
    <property type="protein sequence ID" value="XP_022661077"/>
    <property type="gene ID" value="LOC111250310"/>
</dbReference>